<evidence type="ECO:0000256" key="2">
    <source>
        <dbReference type="ARBA" id="ARBA00007404"/>
    </source>
</evidence>
<keyword evidence="4 9" id="KW-0808">Transferase</keyword>
<dbReference type="SMART" id="SM00316">
    <property type="entry name" value="S1"/>
    <property type="match status" value="1"/>
</dbReference>
<keyword evidence="5 9" id="KW-0548">Nucleotidyltransferase</keyword>
<evidence type="ECO:0000256" key="3">
    <source>
        <dbReference type="ARBA" id="ARBA00022490"/>
    </source>
</evidence>
<dbReference type="InterPro" id="IPR036345">
    <property type="entry name" value="ExoRNase_PH_dom2_sf"/>
</dbReference>
<dbReference type="HAMAP" id="MF_01595">
    <property type="entry name" value="PNPase"/>
    <property type="match status" value="1"/>
</dbReference>
<dbReference type="FunFam" id="3.30.230.70:FF:000001">
    <property type="entry name" value="Polyribonucleotide nucleotidyltransferase"/>
    <property type="match status" value="1"/>
</dbReference>
<dbReference type="CDD" id="cd02393">
    <property type="entry name" value="KH-I_PNPase"/>
    <property type="match status" value="1"/>
</dbReference>
<gene>
    <name evidence="9 10" type="primary">pnp</name>
    <name evidence="10" type="ORF">I5U67_10945</name>
</gene>
<proteinExistence type="inferred from homology"/>
<reference evidence="10" key="1">
    <citation type="submission" date="2020-11" db="EMBL/GenBank/DDBJ databases">
        <title>Enhanced detection system for hospital associated transmission using whole genome sequencing surveillance.</title>
        <authorList>
            <person name="Harrison L.H."/>
            <person name="Van Tyne D."/>
            <person name="Marsh J.W."/>
            <person name="Griffith M.P."/>
            <person name="Snyder D.J."/>
            <person name="Cooper V.S."/>
            <person name="Mustapha M."/>
        </authorList>
    </citation>
    <scope>NUCLEOTIDE SEQUENCE</scope>
    <source>
        <strain evidence="10">STEN00091</strain>
    </source>
</reference>
<dbReference type="CDD" id="cd11363">
    <property type="entry name" value="RNase_PH_PNPase_1"/>
    <property type="match status" value="1"/>
</dbReference>
<dbReference type="SMART" id="SM00322">
    <property type="entry name" value="KH"/>
    <property type="match status" value="1"/>
</dbReference>
<dbReference type="SUPFAM" id="SSF46915">
    <property type="entry name" value="Polynucleotide phosphorylase/guanosine pentaphosphate synthase (PNPase/GPSI), domain 3"/>
    <property type="match status" value="1"/>
</dbReference>
<dbReference type="InterPro" id="IPR015848">
    <property type="entry name" value="PNPase_PH_RNA-bd_bac/org-type"/>
</dbReference>
<dbReference type="Pfam" id="PF00575">
    <property type="entry name" value="S1"/>
    <property type="match status" value="1"/>
</dbReference>
<evidence type="ECO:0000256" key="5">
    <source>
        <dbReference type="ARBA" id="ARBA00022695"/>
    </source>
</evidence>
<organism evidence="10 11">
    <name type="scientific">Stenotrophomonas maltophilia</name>
    <name type="common">Pseudomonas maltophilia</name>
    <name type="synonym">Xanthomonas maltophilia</name>
    <dbReference type="NCBI Taxonomy" id="40324"/>
    <lineage>
        <taxon>Bacteria</taxon>
        <taxon>Pseudomonadati</taxon>
        <taxon>Pseudomonadota</taxon>
        <taxon>Gammaproteobacteria</taxon>
        <taxon>Lysobacterales</taxon>
        <taxon>Lysobacteraceae</taxon>
        <taxon>Stenotrophomonas</taxon>
        <taxon>Stenotrophomonas maltophilia group</taxon>
    </lineage>
</organism>
<dbReference type="FunFam" id="2.40.50.140:FF:000023">
    <property type="entry name" value="Polyribonucleotide nucleotidyltransferase"/>
    <property type="match status" value="1"/>
</dbReference>
<dbReference type="Pfam" id="PF03725">
    <property type="entry name" value="RNase_PH_C"/>
    <property type="match status" value="2"/>
</dbReference>
<dbReference type="Pfam" id="PF03726">
    <property type="entry name" value="PNPase"/>
    <property type="match status" value="1"/>
</dbReference>
<dbReference type="AlphaFoldDB" id="A0A6B8JLR2"/>
<evidence type="ECO:0000313" key="11">
    <source>
        <dbReference type="Proteomes" id="UP000625930"/>
    </source>
</evidence>
<evidence type="ECO:0000256" key="9">
    <source>
        <dbReference type="HAMAP-Rule" id="MF_01595"/>
    </source>
</evidence>
<comment type="subcellular location">
    <subcellularLocation>
        <location evidence="1 9">Cytoplasm</location>
    </subcellularLocation>
</comment>
<comment type="function">
    <text evidence="9">Involved in mRNA degradation. Catalyzes the phosphorolysis of single-stranded polyribonucleotides processively in the 3'- to 5'-direction.</text>
</comment>
<dbReference type="SUPFAM" id="SSF54211">
    <property type="entry name" value="Ribosomal protein S5 domain 2-like"/>
    <property type="match status" value="2"/>
</dbReference>
<name>A0A6B8JLR2_STEMA</name>
<dbReference type="InterPro" id="IPR015847">
    <property type="entry name" value="ExoRNase_PH_dom2"/>
</dbReference>
<keyword evidence="7 9" id="KW-0460">Magnesium</keyword>
<dbReference type="GO" id="GO:0006396">
    <property type="term" value="P:RNA processing"/>
    <property type="evidence" value="ECO:0007669"/>
    <property type="project" value="InterPro"/>
</dbReference>
<dbReference type="PANTHER" id="PTHR11252:SF0">
    <property type="entry name" value="POLYRIBONUCLEOTIDE NUCLEOTIDYLTRANSFERASE 1, MITOCHONDRIAL"/>
    <property type="match status" value="1"/>
</dbReference>
<comment type="catalytic activity">
    <reaction evidence="9">
        <text>RNA(n+1) + phosphate = RNA(n) + a ribonucleoside 5'-diphosphate</text>
        <dbReference type="Rhea" id="RHEA:22096"/>
        <dbReference type="Rhea" id="RHEA-COMP:14527"/>
        <dbReference type="Rhea" id="RHEA-COMP:17342"/>
        <dbReference type="ChEBI" id="CHEBI:43474"/>
        <dbReference type="ChEBI" id="CHEBI:57930"/>
        <dbReference type="ChEBI" id="CHEBI:140395"/>
        <dbReference type="EC" id="2.7.7.8"/>
    </reaction>
</comment>
<dbReference type="Gene3D" id="2.40.50.140">
    <property type="entry name" value="Nucleic acid-binding proteins"/>
    <property type="match status" value="1"/>
</dbReference>
<dbReference type="EC" id="2.7.7.8" evidence="9"/>
<evidence type="ECO:0000256" key="8">
    <source>
        <dbReference type="ARBA" id="ARBA00022884"/>
    </source>
</evidence>
<comment type="caution">
    <text evidence="10">The sequence shown here is derived from an EMBL/GenBank/DDBJ whole genome shotgun (WGS) entry which is preliminary data.</text>
</comment>
<dbReference type="GO" id="GO:0005829">
    <property type="term" value="C:cytosol"/>
    <property type="evidence" value="ECO:0007669"/>
    <property type="project" value="UniProtKB-ARBA"/>
</dbReference>
<evidence type="ECO:0000256" key="4">
    <source>
        <dbReference type="ARBA" id="ARBA00022679"/>
    </source>
</evidence>
<accession>A0A6B8JLR2</accession>
<dbReference type="SUPFAM" id="SSF50249">
    <property type="entry name" value="Nucleic acid-binding proteins"/>
    <property type="match status" value="1"/>
</dbReference>
<dbReference type="GO" id="GO:0006402">
    <property type="term" value="P:mRNA catabolic process"/>
    <property type="evidence" value="ECO:0007669"/>
    <property type="project" value="UniProtKB-UniRule"/>
</dbReference>
<dbReference type="RefSeq" id="WP_154353046.1">
    <property type="nucleotide sequence ID" value="NZ_CP040439.1"/>
</dbReference>
<dbReference type="CDD" id="cd11364">
    <property type="entry name" value="RNase_PH_PNPase_2"/>
    <property type="match status" value="1"/>
</dbReference>
<dbReference type="Pfam" id="PF01138">
    <property type="entry name" value="RNase_PH"/>
    <property type="match status" value="2"/>
</dbReference>
<dbReference type="Proteomes" id="UP000625930">
    <property type="component" value="Unassembled WGS sequence"/>
</dbReference>
<dbReference type="SUPFAM" id="SSF55666">
    <property type="entry name" value="Ribonuclease PH domain 2-like"/>
    <property type="match status" value="2"/>
</dbReference>
<dbReference type="InterPro" id="IPR020568">
    <property type="entry name" value="Ribosomal_Su5_D2-typ_SF"/>
</dbReference>
<dbReference type="InterPro" id="IPR001247">
    <property type="entry name" value="ExoRNase_PH_dom1"/>
</dbReference>
<dbReference type="GO" id="GO:0000287">
    <property type="term" value="F:magnesium ion binding"/>
    <property type="evidence" value="ECO:0007669"/>
    <property type="project" value="UniProtKB-UniRule"/>
</dbReference>
<evidence type="ECO:0000313" key="10">
    <source>
        <dbReference type="EMBL" id="MBH1652687.1"/>
    </source>
</evidence>
<dbReference type="CDD" id="cd04472">
    <property type="entry name" value="S1_PNPase"/>
    <property type="match status" value="1"/>
</dbReference>
<dbReference type="PANTHER" id="PTHR11252">
    <property type="entry name" value="POLYRIBONUCLEOTIDE NUCLEOTIDYLTRANSFERASE"/>
    <property type="match status" value="1"/>
</dbReference>
<dbReference type="GO" id="GO:0000175">
    <property type="term" value="F:3'-5'-RNA exonuclease activity"/>
    <property type="evidence" value="ECO:0007669"/>
    <property type="project" value="TreeGrafter"/>
</dbReference>
<dbReference type="EMBL" id="JADUNP010000019">
    <property type="protein sequence ID" value="MBH1652687.1"/>
    <property type="molecule type" value="Genomic_DNA"/>
</dbReference>
<comment type="subunit">
    <text evidence="9">Component of the RNA degradosome, which is a multiprotein complex involved in RNA processing and mRNA degradation.</text>
</comment>
<dbReference type="InterPro" id="IPR027408">
    <property type="entry name" value="PNPase/RNase_PH_dom_sf"/>
</dbReference>
<dbReference type="InterPro" id="IPR012340">
    <property type="entry name" value="NA-bd_OB-fold"/>
</dbReference>
<comment type="similarity">
    <text evidence="2 9">Belongs to the polyribonucleotide nucleotidyltransferase family.</text>
</comment>
<dbReference type="InterPro" id="IPR004088">
    <property type="entry name" value="KH_dom_type_1"/>
</dbReference>
<evidence type="ECO:0000256" key="6">
    <source>
        <dbReference type="ARBA" id="ARBA00022723"/>
    </source>
</evidence>
<dbReference type="NCBIfam" id="NF008805">
    <property type="entry name" value="PRK11824.1"/>
    <property type="match status" value="1"/>
</dbReference>
<dbReference type="PROSITE" id="PS50126">
    <property type="entry name" value="S1"/>
    <property type="match status" value="1"/>
</dbReference>
<evidence type="ECO:0000256" key="1">
    <source>
        <dbReference type="ARBA" id="ARBA00004496"/>
    </source>
</evidence>
<protein>
    <recommendedName>
        <fullName evidence="9">Polyribonucleotide nucleotidyltransferase</fullName>
        <ecNumber evidence="9">2.7.7.8</ecNumber>
    </recommendedName>
    <alternativeName>
        <fullName evidence="9">Polynucleotide phosphorylase</fullName>
        <shortName evidence="9">PNPase</shortName>
    </alternativeName>
</protein>
<dbReference type="FunFam" id="3.30.1370.10:FF:000001">
    <property type="entry name" value="Polyribonucleotide nucleotidyltransferase"/>
    <property type="match status" value="1"/>
</dbReference>
<dbReference type="Pfam" id="PF00013">
    <property type="entry name" value="KH_1"/>
    <property type="match status" value="1"/>
</dbReference>
<dbReference type="FunFam" id="3.30.230.70:FF:000002">
    <property type="entry name" value="Polyribonucleotide nucleotidyltransferase"/>
    <property type="match status" value="1"/>
</dbReference>
<dbReference type="PROSITE" id="PS50084">
    <property type="entry name" value="KH_TYPE_1"/>
    <property type="match status" value="1"/>
</dbReference>
<dbReference type="NCBIfam" id="TIGR03591">
    <property type="entry name" value="polynuc_phos"/>
    <property type="match status" value="1"/>
</dbReference>
<dbReference type="Gene3D" id="3.30.1370.10">
    <property type="entry name" value="K Homology domain, type 1"/>
    <property type="match status" value="1"/>
</dbReference>
<keyword evidence="6 9" id="KW-0479">Metal-binding</keyword>
<dbReference type="InterPro" id="IPR036612">
    <property type="entry name" value="KH_dom_type_1_sf"/>
</dbReference>
<evidence type="ECO:0000256" key="7">
    <source>
        <dbReference type="ARBA" id="ARBA00022842"/>
    </source>
</evidence>
<sequence>MAKITKTFQYGKHTVTLETGEVARQASGAVIVKMDDTVLLVTAVAAKSAREGQDFFPLTVDYQEKFYAGGRIPGGFFKREGRATEKETLISRLIDRPIRPLFPEDYKNEVQIIATVMSLNPDVDGDIPALIGASAALALAGTPFMGPIGAAKVGYKNGEYILNPTVSELADSQLELVVAGTSNAVLMVESEAALLSEEVMLGAVTFGHREMQKVINAINELTVEAGTKPSTWEAPAKNDALISALKEAIGPRLGEAFQVRDKLQRRDAISAIKKDVVETLAGRVAAEGWNPAELSKEFGELEYRTMRDSVLDTKVRIDGRALDTVRPIAVKTGVLPRTHGSSLFTRGETQAIVTITLGTARDGQVIDAVAGEYKENFLFHYNFPPFSVGECGRMMGPKRREIGHGRLAKRGVLAVMPSLEAFPYTIRVVSEITESNGSSSMASVCGSSLALMDAGVPVKAPVAGIAMGLVKEGDRFVVLSDILGDEDHLGDMDFKVAGTAEGISALQMDIKIEGITEEIMKQALQQAKAGRLHILGEMAHGLTAPREELSDYAPRLLTIKIHPDKIREVIGKGGSTIQAITKETGTQIDIQDDGTIVIASVNAIAAQAAKARIEQITSDVEPGRIYEGKVAKIMDFGAFVTILPGKDGLVHVSQISSDRVEKVGDVLKEGDVVKVKVLEVDKQGRIRLSMKAVEEGDAVSAE</sequence>
<dbReference type="InterPro" id="IPR004087">
    <property type="entry name" value="KH_dom"/>
</dbReference>
<comment type="cofactor">
    <cofactor evidence="9">
        <name>Mg(2+)</name>
        <dbReference type="ChEBI" id="CHEBI:18420"/>
    </cofactor>
</comment>
<dbReference type="PIRSF" id="PIRSF005499">
    <property type="entry name" value="PNPase"/>
    <property type="match status" value="1"/>
</dbReference>
<dbReference type="SUPFAM" id="SSF54791">
    <property type="entry name" value="Eukaryotic type KH-domain (KH-domain type I)"/>
    <property type="match status" value="1"/>
</dbReference>
<dbReference type="GO" id="GO:0004654">
    <property type="term" value="F:polyribonucleotide nucleotidyltransferase activity"/>
    <property type="evidence" value="ECO:0007669"/>
    <property type="project" value="UniProtKB-UniRule"/>
</dbReference>
<dbReference type="Gene3D" id="3.30.230.70">
    <property type="entry name" value="GHMP Kinase, N-terminal domain"/>
    <property type="match status" value="2"/>
</dbReference>
<feature type="binding site" evidence="9">
    <location>
        <position position="493"/>
    </location>
    <ligand>
        <name>Mg(2+)</name>
        <dbReference type="ChEBI" id="CHEBI:18420"/>
    </ligand>
</feature>
<dbReference type="InterPro" id="IPR003029">
    <property type="entry name" value="S1_domain"/>
</dbReference>
<feature type="binding site" evidence="9">
    <location>
        <position position="487"/>
    </location>
    <ligand>
        <name>Mg(2+)</name>
        <dbReference type="ChEBI" id="CHEBI:18420"/>
    </ligand>
</feature>
<dbReference type="InterPro" id="IPR036456">
    <property type="entry name" value="PNPase_PH_RNA-bd_sf"/>
</dbReference>
<keyword evidence="3 9" id="KW-0963">Cytoplasm</keyword>
<keyword evidence="8 9" id="KW-0694">RNA-binding</keyword>
<dbReference type="GO" id="GO:0003723">
    <property type="term" value="F:RNA binding"/>
    <property type="evidence" value="ECO:0007669"/>
    <property type="project" value="UniProtKB-UniRule"/>
</dbReference>
<dbReference type="InterPro" id="IPR012162">
    <property type="entry name" value="PNPase"/>
</dbReference>